<dbReference type="Gene3D" id="6.10.340.10">
    <property type="match status" value="1"/>
</dbReference>
<dbReference type="Pfam" id="PF00015">
    <property type="entry name" value="MCPsignal"/>
    <property type="match status" value="1"/>
</dbReference>
<feature type="domain" description="HAMP" evidence="9">
    <location>
        <begin position="294"/>
        <end position="346"/>
    </location>
</feature>
<comment type="caution">
    <text evidence="10">The sequence shown here is derived from an EMBL/GenBank/DDBJ whole genome shotgun (WGS) entry which is preliminary data.</text>
</comment>
<dbReference type="SUPFAM" id="SSF58104">
    <property type="entry name" value="Methyl-accepting chemotaxis protein (MCP) signaling domain"/>
    <property type="match status" value="1"/>
</dbReference>
<dbReference type="FunFam" id="1.10.287.950:FF:000001">
    <property type="entry name" value="Methyl-accepting chemotaxis sensory transducer"/>
    <property type="match status" value="1"/>
</dbReference>
<name>A0A6A8A5V1_9HYPH</name>
<feature type="transmembrane region" description="Helical" evidence="7">
    <location>
        <begin position="14"/>
        <end position="34"/>
    </location>
</feature>
<comment type="similarity">
    <text evidence="3">Belongs to the methyl-accepting chemotaxis (MCP) protein family.</text>
</comment>
<reference evidence="10 11" key="1">
    <citation type="submission" date="2019-11" db="EMBL/GenBank/DDBJ databases">
        <title>Genome analysis of Rhizobacterium cereale a novel genus and species isolated from maize roots in North Spain.</title>
        <authorList>
            <person name="Menendez E."/>
            <person name="Flores-Felix J.D."/>
            <person name="Ramirez-Bahena M.-H."/>
            <person name="Igual J.M."/>
            <person name="Garcia-Fraile P."/>
            <person name="Peix A."/>
            <person name="Velazquez E."/>
        </authorList>
    </citation>
    <scope>NUCLEOTIDE SEQUENCE [LARGE SCALE GENOMIC DNA]</scope>
    <source>
        <strain evidence="10 11">RZME27</strain>
    </source>
</reference>
<dbReference type="PROSITE" id="PS50111">
    <property type="entry name" value="CHEMOTAXIS_TRANSDUC_2"/>
    <property type="match status" value="1"/>
</dbReference>
<gene>
    <name evidence="10" type="ORF">GAO09_09225</name>
</gene>
<dbReference type="SMART" id="SM00283">
    <property type="entry name" value="MA"/>
    <property type="match status" value="1"/>
</dbReference>
<dbReference type="SMART" id="SM00304">
    <property type="entry name" value="HAMP"/>
    <property type="match status" value="2"/>
</dbReference>
<dbReference type="InterPro" id="IPR003660">
    <property type="entry name" value="HAMP_dom"/>
</dbReference>
<dbReference type="EMBL" id="WIXI01000040">
    <property type="protein sequence ID" value="MQY46229.1"/>
    <property type="molecule type" value="Genomic_DNA"/>
</dbReference>
<keyword evidence="5" id="KW-0175">Coiled coil</keyword>
<evidence type="ECO:0000256" key="6">
    <source>
        <dbReference type="SAM" id="MobiDB-lite"/>
    </source>
</evidence>
<dbReference type="InterPro" id="IPR004090">
    <property type="entry name" value="Chemotax_Me-accpt_rcpt"/>
</dbReference>
<accession>A0A6A8A5V1</accession>
<dbReference type="Proteomes" id="UP000435138">
    <property type="component" value="Unassembled WGS sequence"/>
</dbReference>
<dbReference type="GO" id="GO:0004888">
    <property type="term" value="F:transmembrane signaling receptor activity"/>
    <property type="evidence" value="ECO:0007669"/>
    <property type="project" value="InterPro"/>
</dbReference>
<feature type="region of interest" description="Disordered" evidence="6">
    <location>
        <begin position="606"/>
        <end position="635"/>
    </location>
</feature>
<dbReference type="CDD" id="cd11386">
    <property type="entry name" value="MCP_signal"/>
    <property type="match status" value="1"/>
</dbReference>
<keyword evidence="7" id="KW-0472">Membrane</keyword>
<dbReference type="PANTHER" id="PTHR43531">
    <property type="entry name" value="PROTEIN ICFG"/>
    <property type="match status" value="1"/>
</dbReference>
<dbReference type="GO" id="GO:0007165">
    <property type="term" value="P:signal transduction"/>
    <property type="evidence" value="ECO:0007669"/>
    <property type="project" value="UniProtKB-KW"/>
</dbReference>
<comment type="subcellular location">
    <subcellularLocation>
        <location evidence="1">Membrane</location>
    </subcellularLocation>
</comment>
<evidence type="ECO:0000259" key="9">
    <source>
        <dbReference type="PROSITE" id="PS50885"/>
    </source>
</evidence>
<sequence>MLQYLDNAKIRTKIVVLVALMGIISFAGLVYVSAQFKDADKRYTDFIGHESLAATLNARATGGLLQMGLQLGLTLVNDPASPEFSAAVKKYQGDLVLMKERVAKTAELVPSRGPATAAMLKAVDEFDLIGKRVIELAQTGQTIQARTAMREAGAKVMATLPLFATGNDELMKAADEGAAKLTAENGFTIMAGPIVLGIAIVVMAFLALYIATVSIVGPINRLNARMVSLADGDTEAEIPGLVRKDAVGQMAKAVSIFRDQALESTRLSREADAGRSQSEQEARTRDAAKARDAADIKTAVDALALGLQRLSDGDVAYRIAQPFVDHLDQLRGNFNASLEKLQATLKTVGGNATAISSGADEIRSAADDLAKRTEKQAASLEETAAALDEMTTTVRDSAKRAEEAGVLVEKARTEAERSGDVVRKAVSAMEEIESSSGEISNIIGVIDDIAFQTNLLALNAGVEAARAGEAGKGFAVVAQEVRELAQRSANAAREIKVLIGKSGNHVRTGVDLVGETGEALQAIEHEVKEISTLVRAIIEASREQANGIQEINTSINAMDQSTQQNAAMVEESNAASHGLASEAAALTHLLGQFNLGNGGSHGSASGHAFGAGSNAGARSSAAPQAVTHSSRPVASPARQMVNNLVRRVSGGGAAAAVAPSGDAWEEF</sequence>
<dbReference type="GO" id="GO:0006935">
    <property type="term" value="P:chemotaxis"/>
    <property type="evidence" value="ECO:0007669"/>
    <property type="project" value="UniProtKB-KW"/>
</dbReference>
<dbReference type="SUPFAM" id="SSF158472">
    <property type="entry name" value="HAMP domain-like"/>
    <property type="match status" value="1"/>
</dbReference>
<evidence type="ECO:0000313" key="11">
    <source>
        <dbReference type="Proteomes" id="UP000435138"/>
    </source>
</evidence>
<protein>
    <submittedName>
        <fullName evidence="10">HAMP domain-containing protein</fullName>
    </submittedName>
</protein>
<evidence type="ECO:0000256" key="7">
    <source>
        <dbReference type="SAM" id="Phobius"/>
    </source>
</evidence>
<organism evidence="10 11">
    <name type="scientific">Endobacterium cereale</name>
    <dbReference type="NCBI Taxonomy" id="2663029"/>
    <lineage>
        <taxon>Bacteria</taxon>
        <taxon>Pseudomonadati</taxon>
        <taxon>Pseudomonadota</taxon>
        <taxon>Alphaproteobacteria</taxon>
        <taxon>Hyphomicrobiales</taxon>
        <taxon>Rhizobiaceae</taxon>
        <taxon>Endobacterium</taxon>
    </lineage>
</organism>
<evidence type="ECO:0000256" key="2">
    <source>
        <dbReference type="ARBA" id="ARBA00022500"/>
    </source>
</evidence>
<dbReference type="PROSITE" id="PS50885">
    <property type="entry name" value="HAMP"/>
    <property type="match status" value="2"/>
</dbReference>
<dbReference type="Pfam" id="PF00672">
    <property type="entry name" value="HAMP"/>
    <property type="match status" value="1"/>
</dbReference>
<dbReference type="GO" id="GO:0005886">
    <property type="term" value="C:plasma membrane"/>
    <property type="evidence" value="ECO:0007669"/>
    <property type="project" value="TreeGrafter"/>
</dbReference>
<keyword evidence="2" id="KW-0145">Chemotaxis</keyword>
<dbReference type="InterPro" id="IPR051310">
    <property type="entry name" value="MCP_chemotaxis"/>
</dbReference>
<keyword evidence="4" id="KW-0807">Transducer</keyword>
<proteinExistence type="inferred from homology"/>
<feature type="coiled-coil region" evidence="5">
    <location>
        <begin position="363"/>
        <end position="390"/>
    </location>
</feature>
<dbReference type="PANTHER" id="PTHR43531:SF11">
    <property type="entry name" value="METHYL-ACCEPTING CHEMOTAXIS PROTEIN 3"/>
    <property type="match status" value="1"/>
</dbReference>
<evidence type="ECO:0000256" key="1">
    <source>
        <dbReference type="ARBA" id="ARBA00004370"/>
    </source>
</evidence>
<dbReference type="RefSeq" id="WP_153353730.1">
    <property type="nucleotide sequence ID" value="NZ_JAYKOO010000002.1"/>
</dbReference>
<dbReference type="PRINTS" id="PR00260">
    <property type="entry name" value="CHEMTRNSDUCR"/>
</dbReference>
<evidence type="ECO:0000313" key="10">
    <source>
        <dbReference type="EMBL" id="MQY46229.1"/>
    </source>
</evidence>
<feature type="transmembrane region" description="Helical" evidence="7">
    <location>
        <begin position="194"/>
        <end position="216"/>
    </location>
</feature>
<keyword evidence="11" id="KW-1185">Reference proteome</keyword>
<feature type="domain" description="Methyl-accepting transducer" evidence="8">
    <location>
        <begin position="351"/>
        <end position="580"/>
    </location>
</feature>
<evidence type="ECO:0000256" key="3">
    <source>
        <dbReference type="ARBA" id="ARBA00029447"/>
    </source>
</evidence>
<dbReference type="InterPro" id="IPR004089">
    <property type="entry name" value="MCPsignal_dom"/>
</dbReference>
<keyword evidence="7" id="KW-0812">Transmembrane</keyword>
<feature type="compositionally biased region" description="Low complexity" evidence="6">
    <location>
        <begin position="606"/>
        <end position="622"/>
    </location>
</feature>
<evidence type="ECO:0000259" key="8">
    <source>
        <dbReference type="PROSITE" id="PS50111"/>
    </source>
</evidence>
<evidence type="ECO:0000256" key="5">
    <source>
        <dbReference type="SAM" id="Coils"/>
    </source>
</evidence>
<evidence type="ECO:0000256" key="4">
    <source>
        <dbReference type="PROSITE-ProRule" id="PRU00284"/>
    </source>
</evidence>
<feature type="region of interest" description="Disordered" evidence="6">
    <location>
        <begin position="267"/>
        <end position="290"/>
    </location>
</feature>
<keyword evidence="7" id="KW-1133">Transmembrane helix</keyword>
<dbReference type="AlphaFoldDB" id="A0A6A8A5V1"/>
<feature type="domain" description="HAMP" evidence="9">
    <location>
        <begin position="213"/>
        <end position="266"/>
    </location>
</feature>
<dbReference type="Gene3D" id="1.10.287.950">
    <property type="entry name" value="Methyl-accepting chemotaxis protein"/>
    <property type="match status" value="1"/>
</dbReference>